<dbReference type="InterPro" id="IPR050833">
    <property type="entry name" value="Poly_Biosynth_Transport"/>
</dbReference>
<evidence type="ECO:0000313" key="8">
    <source>
        <dbReference type="Proteomes" id="UP000646946"/>
    </source>
</evidence>
<comment type="caution">
    <text evidence="7">The sequence shown here is derived from an EMBL/GenBank/DDBJ whole genome shotgun (WGS) entry which is preliminary data.</text>
</comment>
<feature type="transmembrane region" description="Helical" evidence="6">
    <location>
        <begin position="398"/>
        <end position="417"/>
    </location>
</feature>
<dbReference type="InterPro" id="IPR002797">
    <property type="entry name" value="Polysacc_synth"/>
</dbReference>
<keyword evidence="5 6" id="KW-0472">Membrane</keyword>
<gene>
    <name evidence="7" type="ORF">H1016_01335</name>
</gene>
<keyword evidence="2" id="KW-1003">Cell membrane</keyword>
<dbReference type="Proteomes" id="UP000646946">
    <property type="component" value="Unassembled WGS sequence"/>
</dbReference>
<comment type="subcellular location">
    <subcellularLocation>
        <location evidence="1">Cell membrane</location>
        <topology evidence="1">Multi-pass membrane protein</topology>
    </subcellularLocation>
</comment>
<dbReference type="PANTHER" id="PTHR30250:SF11">
    <property type="entry name" value="O-ANTIGEN TRANSPORTER-RELATED"/>
    <property type="match status" value="1"/>
</dbReference>
<dbReference type="Pfam" id="PF01943">
    <property type="entry name" value="Polysacc_synt"/>
    <property type="match status" value="1"/>
</dbReference>
<evidence type="ECO:0000256" key="1">
    <source>
        <dbReference type="ARBA" id="ARBA00004651"/>
    </source>
</evidence>
<dbReference type="GO" id="GO:0005886">
    <property type="term" value="C:plasma membrane"/>
    <property type="evidence" value="ECO:0007669"/>
    <property type="project" value="UniProtKB-SubCell"/>
</dbReference>
<dbReference type="AlphaFoldDB" id="A0A832V0U0"/>
<sequence>MIKHKRKKYLKIGREIGFSYILVFLQFIVGPLLIALLTRILGAEKYGIYALFSVFVGLFSLILQPGLSQYLITKLPSYEEKKWPLIFFSVISFEAVFVFAILTIFYFSPLGAMFLDVNKLATYKSLLAVSMVIIFFSTIGGIYDYYYRAKQRINLANFMEFFRLKGWALPLFVLFLLFRRFDLFQVFLAWGIFVVLTLLIYFWKTKKELFYFIRSGGAQYNLIKPALIFGFPLISTSILSWVIAASDRYILNYFTSASVVGIYSLAYSLLGTLFTMAIIVSSVILPYFSEAWWKDKKQYSTLLNASLKYGLIMMAPGLVGAFVLRNELITLISGPQYIAAAPVVKTLLLYPLFLFLSSALLQVLMVRNQNVFAGFVFLFGGILNIGLNILLIPPYGMHGAAIATVLSYLLMFLLTLYKTRVHKLLDYNFVKLPRIVLSAIIMGAAISFIHPTHALTKLITLAVGAGIYFALLFLTKVFDKNELKLVRGALFSFKKIL</sequence>
<keyword evidence="4 6" id="KW-1133">Transmembrane helix</keyword>
<evidence type="ECO:0000256" key="3">
    <source>
        <dbReference type="ARBA" id="ARBA00022692"/>
    </source>
</evidence>
<feature type="transmembrane region" description="Helical" evidence="6">
    <location>
        <begin position="46"/>
        <end position="64"/>
    </location>
</feature>
<feature type="transmembrane region" description="Helical" evidence="6">
    <location>
        <begin position="371"/>
        <end position="392"/>
    </location>
</feature>
<feature type="transmembrane region" description="Helical" evidence="6">
    <location>
        <begin position="85"/>
        <end position="107"/>
    </location>
</feature>
<reference evidence="7 8" key="1">
    <citation type="journal article" name="Nat. Commun.">
        <title>Undinarchaeota illuminate DPANN phylogeny and the impact of gene transfer on archaeal evolution.</title>
        <authorList>
            <person name="Dombrowski N."/>
            <person name="Williams T.A."/>
            <person name="Sun J."/>
            <person name="Woodcroft B.J."/>
            <person name="Lee J.H."/>
            <person name="Minh B.Q."/>
            <person name="Rinke C."/>
            <person name="Spang A."/>
        </authorList>
    </citation>
    <scope>NUCLEOTIDE SEQUENCE [LARGE SCALE GENOMIC DNA]</scope>
    <source>
        <strain evidence="7">MAG_bin1129</strain>
    </source>
</reference>
<feature type="transmembrane region" description="Helical" evidence="6">
    <location>
        <begin position="20"/>
        <end position="40"/>
    </location>
</feature>
<feature type="transmembrane region" description="Helical" evidence="6">
    <location>
        <begin position="264"/>
        <end position="288"/>
    </location>
</feature>
<feature type="transmembrane region" description="Helical" evidence="6">
    <location>
        <begin position="429"/>
        <end position="449"/>
    </location>
</feature>
<feature type="transmembrane region" description="Helical" evidence="6">
    <location>
        <begin position="337"/>
        <end position="364"/>
    </location>
</feature>
<dbReference type="PANTHER" id="PTHR30250">
    <property type="entry name" value="PST FAMILY PREDICTED COLANIC ACID TRANSPORTER"/>
    <property type="match status" value="1"/>
</dbReference>
<accession>A0A832V0U0</accession>
<feature type="transmembrane region" description="Helical" evidence="6">
    <location>
        <begin position="127"/>
        <end position="146"/>
    </location>
</feature>
<evidence type="ECO:0000256" key="4">
    <source>
        <dbReference type="ARBA" id="ARBA00022989"/>
    </source>
</evidence>
<feature type="transmembrane region" description="Helical" evidence="6">
    <location>
        <begin position="184"/>
        <end position="202"/>
    </location>
</feature>
<evidence type="ECO:0000256" key="6">
    <source>
        <dbReference type="SAM" id="Phobius"/>
    </source>
</evidence>
<proteinExistence type="predicted"/>
<feature type="transmembrane region" description="Helical" evidence="6">
    <location>
        <begin position="309"/>
        <end position="325"/>
    </location>
</feature>
<keyword evidence="3 6" id="KW-0812">Transmembrane</keyword>
<feature type="transmembrane region" description="Helical" evidence="6">
    <location>
        <begin position="455"/>
        <end position="474"/>
    </location>
</feature>
<evidence type="ECO:0000256" key="5">
    <source>
        <dbReference type="ARBA" id="ARBA00023136"/>
    </source>
</evidence>
<evidence type="ECO:0000313" key="7">
    <source>
        <dbReference type="EMBL" id="HIK00163.1"/>
    </source>
</evidence>
<protein>
    <submittedName>
        <fullName evidence="7">Polysaccharide biosynthesis C-terminal domain-containing protein</fullName>
    </submittedName>
</protein>
<dbReference type="EMBL" id="DVAB01000012">
    <property type="protein sequence ID" value="HIK00163.1"/>
    <property type="molecule type" value="Genomic_DNA"/>
</dbReference>
<keyword evidence="8" id="KW-1185">Reference proteome</keyword>
<evidence type="ECO:0000256" key="2">
    <source>
        <dbReference type="ARBA" id="ARBA00022475"/>
    </source>
</evidence>
<name>A0A832V0U0_9ARCH</name>
<feature type="transmembrane region" description="Helical" evidence="6">
    <location>
        <begin position="158"/>
        <end position="178"/>
    </location>
</feature>
<organism evidence="7 8">
    <name type="scientific">Candidatus Naiadarchaeum limnaeum</name>
    <dbReference type="NCBI Taxonomy" id="2756139"/>
    <lineage>
        <taxon>Archaea</taxon>
        <taxon>Candidatus Undinarchaeota</taxon>
        <taxon>Candidatus Undinarchaeia</taxon>
        <taxon>Candidatus Naiadarchaeales</taxon>
        <taxon>Candidatus Naiadarchaeaceae</taxon>
        <taxon>Candidatus Naiadarchaeum</taxon>
    </lineage>
</organism>
<feature type="transmembrane region" description="Helical" evidence="6">
    <location>
        <begin position="222"/>
        <end position="244"/>
    </location>
</feature>